<keyword evidence="4" id="KW-0378">Hydrolase</keyword>
<evidence type="ECO:0000256" key="7">
    <source>
        <dbReference type="ARBA" id="ARBA00023015"/>
    </source>
</evidence>
<dbReference type="GO" id="GO:0032183">
    <property type="term" value="F:SUMO binding"/>
    <property type="evidence" value="ECO:0007669"/>
    <property type="project" value="UniProtKB-ARBA"/>
</dbReference>
<dbReference type="PANTHER" id="PTHR12159">
    <property type="entry name" value="G/T AND G/U MISMATCH-SPECIFIC DNA GLYCOSYLASE"/>
    <property type="match status" value="1"/>
</dbReference>
<feature type="compositionally biased region" description="Polar residues" evidence="18">
    <location>
        <begin position="192"/>
        <end position="212"/>
    </location>
</feature>
<evidence type="ECO:0000313" key="23">
    <source>
        <dbReference type="Proteomes" id="UP000663829"/>
    </source>
</evidence>
<comment type="similarity">
    <text evidence="13">Belongs to the uracil-DNA glycosylase (UDG) superfamily. TDG/mug family.</text>
</comment>
<feature type="region of interest" description="Disordered" evidence="18">
    <location>
        <begin position="1055"/>
        <end position="1085"/>
    </location>
</feature>
<evidence type="ECO:0000256" key="14">
    <source>
        <dbReference type="ARBA" id="ARBA00064519"/>
    </source>
</evidence>
<dbReference type="AlphaFoldDB" id="A0A814BK81"/>
<evidence type="ECO:0000256" key="18">
    <source>
        <dbReference type="SAM" id="MobiDB-lite"/>
    </source>
</evidence>
<feature type="region of interest" description="Disordered" evidence="18">
    <location>
        <begin position="928"/>
        <end position="969"/>
    </location>
</feature>
<evidence type="ECO:0000259" key="20">
    <source>
        <dbReference type="Pfam" id="PF03167"/>
    </source>
</evidence>
<keyword evidence="10" id="KW-0234">DNA repair</keyword>
<dbReference type="FunFam" id="3.40.470.10:FF:000002">
    <property type="entry name" value="G/T mismatch-specific thymine DNA glycosylase"/>
    <property type="match status" value="1"/>
</dbReference>
<dbReference type="Proteomes" id="UP000663829">
    <property type="component" value="Unassembled WGS sequence"/>
</dbReference>
<dbReference type="GO" id="GO:0003677">
    <property type="term" value="F:DNA binding"/>
    <property type="evidence" value="ECO:0007669"/>
    <property type="project" value="UniProtKB-ARBA"/>
</dbReference>
<keyword evidence="19" id="KW-0732">Signal</keyword>
<dbReference type="InterPro" id="IPR015637">
    <property type="entry name" value="MUG/TDG"/>
</dbReference>
<evidence type="ECO:0000256" key="13">
    <source>
        <dbReference type="ARBA" id="ARBA00061261"/>
    </source>
</evidence>
<evidence type="ECO:0000256" key="2">
    <source>
        <dbReference type="ARBA" id="ARBA00022499"/>
    </source>
</evidence>
<dbReference type="Pfam" id="PF03167">
    <property type="entry name" value="UDG"/>
    <property type="match status" value="1"/>
</dbReference>
<dbReference type="EMBL" id="CAJOBC010001949">
    <property type="protein sequence ID" value="CAF3707291.1"/>
    <property type="molecule type" value="Genomic_DNA"/>
</dbReference>
<dbReference type="EC" id="3.2.2.29" evidence="15"/>
<dbReference type="GO" id="GO:0141016">
    <property type="term" value="F:G/T mismatch-specific thymine-DNA glycosylase activity"/>
    <property type="evidence" value="ECO:0007669"/>
    <property type="project" value="UniProtKB-EC"/>
</dbReference>
<comment type="subcellular location">
    <subcellularLocation>
        <location evidence="1">Nucleus</location>
    </subcellularLocation>
</comment>
<keyword evidence="5" id="KW-0832">Ubl conjugation</keyword>
<evidence type="ECO:0000256" key="8">
    <source>
        <dbReference type="ARBA" id="ARBA00023159"/>
    </source>
</evidence>
<feature type="region of interest" description="Disordered" evidence="18">
    <location>
        <begin position="312"/>
        <end position="346"/>
    </location>
</feature>
<dbReference type="EMBL" id="CAJNOQ010001949">
    <property type="protein sequence ID" value="CAF0929014.1"/>
    <property type="molecule type" value="Genomic_DNA"/>
</dbReference>
<evidence type="ECO:0000256" key="19">
    <source>
        <dbReference type="SAM" id="SignalP"/>
    </source>
</evidence>
<dbReference type="GO" id="GO:0006285">
    <property type="term" value="P:base-excision repair, AP site formation"/>
    <property type="evidence" value="ECO:0007669"/>
    <property type="project" value="InterPro"/>
</dbReference>
<reference evidence="21" key="1">
    <citation type="submission" date="2021-02" db="EMBL/GenBank/DDBJ databases">
        <authorList>
            <person name="Nowell W R."/>
        </authorList>
    </citation>
    <scope>NUCLEOTIDE SEQUENCE</scope>
</reference>
<evidence type="ECO:0000256" key="6">
    <source>
        <dbReference type="ARBA" id="ARBA00022853"/>
    </source>
</evidence>
<sequence length="1139" mass="125380">MQAAFAFRLFLVPSFSLGNSPAESGKPQVKRSKKSSLSPCDNINTLSSSVYNDLGSNQKIKDVEKRKTTEMTPLSDYLHNETSLCTDQNRSQLLLKLKKNEHGELISEHSHQSPTNHQHLTSDTNNMSLSHFISSSFMDTNDSISPIIPTDLMKPTDQNNIPSSPLPMSSIQSIIQPTPVMNNEPHITNVLTNFSMSNGSPSSPITNSQWAAMNSNNPTTSPMSSMDVESLPSSSNSQPDVSKSASSKDKSETHTRELLDEALDSVKNVLMQTFKRNLESGSELSALKNTLGSDEVAEAFLAKLRQSLKRELEQEHEQRVETNKEPVNPSSPPLSTSIATPPTPVSPVVVTKTVKRKSSTPSTNPNRFDGASEEELTKRILSDILEPNLDIVFVGINPSLYAVHKGHHYGGPGNHFWKLLHMSGLIPNAFNANDDHRLPQYGIGFTNIVQRPTKAASDVTKDEIQLGAELLLEKIKLYKPKIVAFNGRGIYEVYAGNKHFHYGKQPELFPGTDTHVFVMPSSSARCSQLPRAEDKLPFYAALKKLKEFVKGERTELNEGEITFPDIKIKDTDDVLQKTIIRISNKPFSELSSDALKSYGDKIPTQQLATTHPVKSEPLIYASPTSSSSLNNNDLATQTMSILNDNYTNYNNNLLWPDSTRSSSLSYTPPCSDNQQRIYSQNSTTSSNQLCNIPQKSILIASNKPQQQQTSLTNLINSNGFSKSSNVANNKQMNDLVIKVPSATSSSSIIPNGQEQQNIYSLPNSSQSLQIVLQQPSNSYIVQHHPQTVYVGQHSQQQISQQPTQQYSHLSSPTMNLGSVNNNTGIRSIMTNTSSIVQHHHQPITVNQTVLVPSSITLDSSNEYQQRNSPMANSIHSIVQNSNNNTSYSQIISRQIMNSNEPTPLSSGIANSSASPALQRCLTPIRPQPCSSASSISSQSSTFSSSSSNSSHVDIQYQQQQQQHQSSRINIQPQIHTNKVRLLRPAGEQQPATIYFNSFVSQANSTSTINGQTQLPPSPFTSKISAPPNQQQTIAPKVSVAPVSTATTTISTITVGQQSKVTTPAPSSSQTDKPTTATRPSTISLPPSIIPSTSYDDCYFARYERDVNNYDGMKFSYLIDDLTSYNKYKRTIRYVSLNDL</sequence>
<feature type="compositionally biased region" description="Low complexity" evidence="18">
    <location>
        <begin position="213"/>
        <end position="226"/>
    </location>
</feature>
<evidence type="ECO:0000256" key="4">
    <source>
        <dbReference type="ARBA" id="ARBA00022801"/>
    </source>
</evidence>
<dbReference type="Gene3D" id="3.40.470.10">
    <property type="entry name" value="Uracil-DNA glycosylase-like domain"/>
    <property type="match status" value="1"/>
</dbReference>
<keyword evidence="3" id="KW-0227">DNA damage</keyword>
<dbReference type="SUPFAM" id="SSF52141">
    <property type="entry name" value="Uracil-DNA glycosylase-like"/>
    <property type="match status" value="1"/>
</dbReference>
<feature type="compositionally biased region" description="Low complexity" evidence="18">
    <location>
        <begin position="335"/>
        <end position="346"/>
    </location>
</feature>
<dbReference type="GO" id="GO:0005654">
    <property type="term" value="C:nucleoplasm"/>
    <property type="evidence" value="ECO:0007669"/>
    <property type="project" value="UniProtKB-ARBA"/>
</dbReference>
<keyword evidence="9" id="KW-0804">Transcription</keyword>
<evidence type="ECO:0000256" key="17">
    <source>
        <dbReference type="ARBA" id="ARBA00083221"/>
    </source>
</evidence>
<protein>
    <recommendedName>
        <fullName evidence="16">G/T mismatch-specific thymine DNA glycosylase</fullName>
        <ecNumber evidence="15">3.2.2.29</ecNumber>
    </recommendedName>
    <alternativeName>
        <fullName evidence="17">Thymine-DNA glycosylase</fullName>
    </alternativeName>
</protein>
<dbReference type="GO" id="GO:0040029">
    <property type="term" value="P:epigenetic regulation of gene expression"/>
    <property type="evidence" value="ECO:0007669"/>
    <property type="project" value="UniProtKB-ARBA"/>
</dbReference>
<feature type="domain" description="Uracil-DNA glycosylase-like" evidence="20">
    <location>
        <begin position="385"/>
        <end position="534"/>
    </location>
</feature>
<proteinExistence type="inferred from homology"/>
<evidence type="ECO:0000256" key="1">
    <source>
        <dbReference type="ARBA" id="ARBA00004123"/>
    </source>
</evidence>
<accession>A0A814BK81</accession>
<evidence type="ECO:0000256" key="15">
    <source>
        <dbReference type="ARBA" id="ARBA00066769"/>
    </source>
</evidence>
<evidence type="ECO:0000256" key="11">
    <source>
        <dbReference type="ARBA" id="ARBA00023242"/>
    </source>
</evidence>
<dbReference type="PANTHER" id="PTHR12159:SF9">
    <property type="entry name" value="G_T MISMATCH-SPECIFIC THYMINE DNA GLYCOSYLASE"/>
    <property type="match status" value="1"/>
</dbReference>
<keyword evidence="7" id="KW-0805">Transcription regulation</keyword>
<comment type="caution">
    <text evidence="21">The sequence shown here is derived from an EMBL/GenBank/DDBJ whole genome shotgun (WGS) entry which is preliminary data.</text>
</comment>
<dbReference type="OrthoDB" id="565731at2759"/>
<feature type="compositionally biased region" description="Low complexity" evidence="18">
    <location>
        <begin position="930"/>
        <end position="964"/>
    </location>
</feature>
<keyword evidence="8" id="KW-0010">Activator</keyword>
<comment type="catalytic activity">
    <reaction evidence="12">
        <text>Hydrolyzes mismatched double-stranded DNA and polynucleotides, releasing free thymine.</text>
        <dbReference type="EC" id="3.2.2.29"/>
    </reaction>
</comment>
<dbReference type="CDD" id="cd10028">
    <property type="entry name" value="UDG-F2_TDG_MUG"/>
    <property type="match status" value="1"/>
</dbReference>
<organism evidence="21 23">
    <name type="scientific">Didymodactylos carnosus</name>
    <dbReference type="NCBI Taxonomy" id="1234261"/>
    <lineage>
        <taxon>Eukaryota</taxon>
        <taxon>Metazoa</taxon>
        <taxon>Spiralia</taxon>
        <taxon>Gnathifera</taxon>
        <taxon>Rotifera</taxon>
        <taxon>Eurotatoria</taxon>
        <taxon>Bdelloidea</taxon>
        <taxon>Philodinida</taxon>
        <taxon>Philodinidae</taxon>
        <taxon>Didymodactylos</taxon>
    </lineage>
</organism>
<comment type="subunit">
    <text evidence="14">Homodimer. Interacts with AICDA and GADD45A.</text>
</comment>
<evidence type="ECO:0000256" key="12">
    <source>
        <dbReference type="ARBA" id="ARBA00052915"/>
    </source>
</evidence>
<evidence type="ECO:0000256" key="9">
    <source>
        <dbReference type="ARBA" id="ARBA00023163"/>
    </source>
</evidence>
<keyword evidence="6" id="KW-0156">Chromatin regulator</keyword>
<feature type="compositionally biased region" description="Basic and acidic residues" evidence="18">
    <location>
        <begin position="312"/>
        <end position="324"/>
    </location>
</feature>
<dbReference type="Proteomes" id="UP000681722">
    <property type="component" value="Unassembled WGS sequence"/>
</dbReference>
<evidence type="ECO:0000313" key="21">
    <source>
        <dbReference type="EMBL" id="CAF0929014.1"/>
    </source>
</evidence>
<evidence type="ECO:0000256" key="5">
    <source>
        <dbReference type="ARBA" id="ARBA00022843"/>
    </source>
</evidence>
<evidence type="ECO:0000256" key="3">
    <source>
        <dbReference type="ARBA" id="ARBA00022763"/>
    </source>
</evidence>
<feature type="compositionally biased region" description="Polar residues" evidence="18">
    <location>
        <begin position="231"/>
        <end position="241"/>
    </location>
</feature>
<keyword evidence="23" id="KW-1185">Reference proteome</keyword>
<keyword evidence="2" id="KW-1017">Isopeptide bond</keyword>
<feature type="region of interest" description="Disordered" evidence="18">
    <location>
        <begin position="20"/>
        <end position="41"/>
    </location>
</feature>
<keyword evidence="11" id="KW-0539">Nucleus</keyword>
<feature type="region of interest" description="Disordered" evidence="18">
    <location>
        <begin position="192"/>
        <end position="254"/>
    </location>
</feature>
<feature type="chain" id="PRO_5044131873" description="G/T mismatch-specific thymine DNA glycosylase" evidence="19">
    <location>
        <begin position="19"/>
        <end position="1139"/>
    </location>
</feature>
<dbReference type="GO" id="GO:0004844">
    <property type="term" value="F:uracil DNA N-glycosylase activity"/>
    <property type="evidence" value="ECO:0007669"/>
    <property type="project" value="TreeGrafter"/>
</dbReference>
<feature type="compositionally biased region" description="Polar residues" evidence="18">
    <location>
        <begin position="1055"/>
        <end position="1076"/>
    </location>
</feature>
<feature type="signal peptide" evidence="19">
    <location>
        <begin position="1"/>
        <end position="18"/>
    </location>
</feature>
<dbReference type="InterPro" id="IPR036895">
    <property type="entry name" value="Uracil-DNA_glycosylase-like_sf"/>
</dbReference>
<evidence type="ECO:0000313" key="22">
    <source>
        <dbReference type="EMBL" id="CAF3707291.1"/>
    </source>
</evidence>
<gene>
    <name evidence="21" type="ORF">GPM918_LOCUS10078</name>
    <name evidence="22" type="ORF">SRO942_LOCUS10079</name>
</gene>
<name>A0A814BK81_9BILA</name>
<evidence type="ECO:0000256" key="10">
    <source>
        <dbReference type="ARBA" id="ARBA00023204"/>
    </source>
</evidence>
<evidence type="ECO:0000256" key="16">
    <source>
        <dbReference type="ARBA" id="ARBA00071248"/>
    </source>
</evidence>
<dbReference type="InterPro" id="IPR005122">
    <property type="entry name" value="Uracil-DNA_glycosylase-like"/>
</dbReference>